<keyword evidence="2" id="KW-0238">DNA-binding</keyword>
<dbReference type="InterPro" id="IPR010499">
    <property type="entry name" value="AraC_E-bd"/>
</dbReference>
<dbReference type="InterPro" id="IPR050908">
    <property type="entry name" value="SmbC-like"/>
</dbReference>
<proteinExistence type="predicted"/>
<dbReference type="PRINTS" id="PR00032">
    <property type="entry name" value="HTHARAC"/>
</dbReference>
<dbReference type="InterPro" id="IPR011256">
    <property type="entry name" value="Reg_factor_effector_dom_sf"/>
</dbReference>
<dbReference type="PANTHER" id="PTHR40055">
    <property type="entry name" value="TRANSCRIPTIONAL REGULATOR YGIV-RELATED"/>
    <property type="match status" value="1"/>
</dbReference>
<dbReference type="InterPro" id="IPR018060">
    <property type="entry name" value="HTH_AraC"/>
</dbReference>
<name>A0ABU1UT76_9GAMM</name>
<dbReference type="SMART" id="SM00871">
    <property type="entry name" value="AraC_E_bind"/>
    <property type="match status" value="1"/>
</dbReference>
<protein>
    <submittedName>
        <fullName evidence="5">AraC family transcriptional regulator</fullName>
    </submittedName>
</protein>
<dbReference type="InterPro" id="IPR009057">
    <property type="entry name" value="Homeodomain-like_sf"/>
</dbReference>
<dbReference type="Gene3D" id="1.10.10.60">
    <property type="entry name" value="Homeodomain-like"/>
    <property type="match status" value="2"/>
</dbReference>
<sequence length="289" mass="33356">MSDNPINSYDKRINRVCEYIDQNINQDLTLDALSDVAAFSKYHFHRVFLVYTGMSVTRYIQLARLKRASYRLAFENEKRVIDIALEAGFESPEAFARAFKRTFDQSPSEFRGEPNWPEWHLRFQFQPKPYGAIPMNVNIIQFETTKVALLEHLGAPEKVLETAGKFIAWRKATGLSPVKTSKTFGIPYSDPKTTEPEKFRWDVCGTIDTDIPANDYGVKNGIIPGGKCAVVRHKGSHSNLDTSIYAFYREWLPNSGEEIRDYPCFFHYVNFIYEVDECDLITDIYFPLK</sequence>
<keyword evidence="1" id="KW-0805">Transcription regulation</keyword>
<organism evidence="5 6">
    <name type="scientific">Cellvibrio fibrivorans</name>
    <dbReference type="NCBI Taxonomy" id="126350"/>
    <lineage>
        <taxon>Bacteria</taxon>
        <taxon>Pseudomonadati</taxon>
        <taxon>Pseudomonadota</taxon>
        <taxon>Gammaproteobacteria</taxon>
        <taxon>Cellvibrionales</taxon>
        <taxon>Cellvibrionaceae</taxon>
        <taxon>Cellvibrio</taxon>
    </lineage>
</organism>
<accession>A0ABU1UT76</accession>
<dbReference type="EMBL" id="JAVDVX010000001">
    <property type="protein sequence ID" value="MDR7088384.1"/>
    <property type="molecule type" value="Genomic_DNA"/>
</dbReference>
<dbReference type="InterPro" id="IPR029442">
    <property type="entry name" value="GyrI-like"/>
</dbReference>
<evidence type="ECO:0000313" key="5">
    <source>
        <dbReference type="EMBL" id="MDR7088384.1"/>
    </source>
</evidence>
<dbReference type="Pfam" id="PF12833">
    <property type="entry name" value="HTH_18"/>
    <property type="match status" value="1"/>
</dbReference>
<keyword evidence="3" id="KW-0804">Transcription</keyword>
<dbReference type="PANTHER" id="PTHR40055:SF1">
    <property type="entry name" value="TRANSCRIPTIONAL REGULATOR YGIV-RELATED"/>
    <property type="match status" value="1"/>
</dbReference>
<keyword evidence="6" id="KW-1185">Reference proteome</keyword>
<dbReference type="SMART" id="SM00342">
    <property type="entry name" value="HTH_ARAC"/>
    <property type="match status" value="1"/>
</dbReference>
<evidence type="ECO:0000256" key="1">
    <source>
        <dbReference type="ARBA" id="ARBA00023015"/>
    </source>
</evidence>
<evidence type="ECO:0000256" key="2">
    <source>
        <dbReference type="ARBA" id="ARBA00023125"/>
    </source>
</evidence>
<dbReference type="InterPro" id="IPR018062">
    <property type="entry name" value="HTH_AraC-typ_CS"/>
</dbReference>
<comment type="caution">
    <text evidence="5">The sequence shown here is derived from an EMBL/GenBank/DDBJ whole genome shotgun (WGS) entry which is preliminary data.</text>
</comment>
<dbReference type="InterPro" id="IPR020449">
    <property type="entry name" value="Tscrpt_reg_AraC-type_HTH"/>
</dbReference>
<evidence type="ECO:0000259" key="4">
    <source>
        <dbReference type="PROSITE" id="PS01124"/>
    </source>
</evidence>
<gene>
    <name evidence="5" type="ORF">J2X05_000387</name>
</gene>
<dbReference type="SUPFAM" id="SSF55136">
    <property type="entry name" value="Probable bacterial effector-binding domain"/>
    <property type="match status" value="1"/>
</dbReference>
<reference evidence="5 6" key="1">
    <citation type="submission" date="2023-07" db="EMBL/GenBank/DDBJ databases">
        <title>Sorghum-associated microbial communities from plants grown in Nebraska, USA.</title>
        <authorList>
            <person name="Schachtman D."/>
        </authorList>
    </citation>
    <scope>NUCLEOTIDE SEQUENCE [LARGE SCALE GENOMIC DNA]</scope>
    <source>
        <strain evidence="5 6">BE190</strain>
    </source>
</reference>
<dbReference type="SUPFAM" id="SSF46689">
    <property type="entry name" value="Homeodomain-like"/>
    <property type="match status" value="2"/>
</dbReference>
<feature type="domain" description="HTH araC/xylS-type" evidence="4">
    <location>
        <begin position="14"/>
        <end position="113"/>
    </location>
</feature>
<dbReference type="RefSeq" id="WP_310067955.1">
    <property type="nucleotide sequence ID" value="NZ_JAVDVX010000001.1"/>
</dbReference>
<dbReference type="Pfam" id="PF06445">
    <property type="entry name" value="GyrI-like"/>
    <property type="match status" value="1"/>
</dbReference>
<dbReference type="PROSITE" id="PS01124">
    <property type="entry name" value="HTH_ARAC_FAMILY_2"/>
    <property type="match status" value="1"/>
</dbReference>
<dbReference type="Gene3D" id="3.20.80.10">
    <property type="entry name" value="Regulatory factor, effector binding domain"/>
    <property type="match status" value="1"/>
</dbReference>
<evidence type="ECO:0000313" key="6">
    <source>
        <dbReference type="Proteomes" id="UP001253595"/>
    </source>
</evidence>
<evidence type="ECO:0000256" key="3">
    <source>
        <dbReference type="ARBA" id="ARBA00023163"/>
    </source>
</evidence>
<dbReference type="Proteomes" id="UP001253595">
    <property type="component" value="Unassembled WGS sequence"/>
</dbReference>
<dbReference type="PROSITE" id="PS00041">
    <property type="entry name" value="HTH_ARAC_FAMILY_1"/>
    <property type="match status" value="1"/>
</dbReference>